<evidence type="ECO:0008006" key="5">
    <source>
        <dbReference type="Google" id="ProtNLM"/>
    </source>
</evidence>
<gene>
    <name evidence="3" type="ORF">PPG34_10845</name>
</gene>
<dbReference type="SUPFAM" id="SSF81296">
    <property type="entry name" value="E set domains"/>
    <property type="match status" value="1"/>
</dbReference>
<dbReference type="InterPro" id="IPR008160">
    <property type="entry name" value="Collagen"/>
</dbReference>
<proteinExistence type="predicted"/>
<keyword evidence="4" id="KW-1185">Reference proteome</keyword>
<dbReference type="InterPro" id="IPR014756">
    <property type="entry name" value="Ig_E-set"/>
</dbReference>
<dbReference type="Pfam" id="PF01391">
    <property type="entry name" value="Collagen"/>
    <property type="match status" value="1"/>
</dbReference>
<feature type="compositionally biased region" description="Low complexity" evidence="1">
    <location>
        <begin position="165"/>
        <end position="176"/>
    </location>
</feature>
<feature type="compositionally biased region" description="Low complexity" evidence="1">
    <location>
        <begin position="121"/>
        <end position="145"/>
    </location>
</feature>
<feature type="compositionally biased region" description="Acidic residues" evidence="1">
    <location>
        <begin position="96"/>
        <end position="107"/>
    </location>
</feature>
<comment type="caution">
    <text evidence="3">The sequence shown here is derived from an EMBL/GenBank/DDBJ whole genome shotgun (WGS) entry which is preliminary data.</text>
</comment>
<accession>A0ABU3K8X0</accession>
<evidence type="ECO:0000256" key="2">
    <source>
        <dbReference type="SAM" id="SignalP"/>
    </source>
</evidence>
<keyword evidence="2" id="KW-0732">Signal</keyword>
<name>A0ABU3K8X0_9BACT</name>
<dbReference type="Gene3D" id="2.60.40.10">
    <property type="entry name" value="Immunoglobulins"/>
    <property type="match status" value="1"/>
</dbReference>
<evidence type="ECO:0000256" key="1">
    <source>
        <dbReference type="SAM" id="MobiDB-lite"/>
    </source>
</evidence>
<dbReference type="InterPro" id="IPR013783">
    <property type="entry name" value="Ig-like_fold"/>
</dbReference>
<dbReference type="Proteomes" id="UP001250932">
    <property type="component" value="Unassembled WGS sequence"/>
</dbReference>
<dbReference type="PANTHER" id="PTHR24637">
    <property type="entry name" value="COLLAGEN"/>
    <property type="match status" value="1"/>
</dbReference>
<evidence type="ECO:0000313" key="3">
    <source>
        <dbReference type="EMBL" id="MDT7042851.1"/>
    </source>
</evidence>
<reference evidence="3 4" key="1">
    <citation type="journal article" date="2023" name="ISME J.">
        <title>Cultivation and genomic characterization of novel and ubiquitous marine nitrite-oxidizing bacteria from the Nitrospirales.</title>
        <authorList>
            <person name="Mueller A.J."/>
            <person name="Daebeler A."/>
            <person name="Herbold C.W."/>
            <person name="Kirkegaard R.H."/>
            <person name="Daims H."/>
        </authorList>
    </citation>
    <scope>NUCLEOTIDE SEQUENCE [LARGE SCALE GENOMIC DNA]</scope>
    <source>
        <strain evidence="3 4">EB</strain>
    </source>
</reference>
<protein>
    <recommendedName>
        <fullName evidence="5">Collagen triple helix repeat (20 copies)</fullName>
    </recommendedName>
</protein>
<evidence type="ECO:0000313" key="4">
    <source>
        <dbReference type="Proteomes" id="UP001250932"/>
    </source>
</evidence>
<dbReference type="PANTHER" id="PTHR24637:SF377">
    <property type="entry name" value="COLLAGEN TYPE IX ALPHA 1 CHAIN"/>
    <property type="match status" value="1"/>
</dbReference>
<dbReference type="RefSeq" id="WP_313833311.1">
    <property type="nucleotide sequence ID" value="NZ_JAQOUE010000001.1"/>
</dbReference>
<dbReference type="EMBL" id="JAQOUE010000001">
    <property type="protein sequence ID" value="MDT7042851.1"/>
    <property type="molecule type" value="Genomic_DNA"/>
</dbReference>
<organism evidence="3 4">
    <name type="scientific">Candidatus Nitronereus thalassa</name>
    <dbReference type="NCBI Taxonomy" id="3020898"/>
    <lineage>
        <taxon>Bacteria</taxon>
        <taxon>Pseudomonadati</taxon>
        <taxon>Nitrospirota</taxon>
        <taxon>Nitrospiria</taxon>
        <taxon>Nitrospirales</taxon>
        <taxon>Nitrospiraceae</taxon>
        <taxon>Candidatus Nitronereus</taxon>
    </lineage>
</organism>
<sequence length="273" mass="28321">MEYVRTCSLLVLVCFCMWTTPVAAQSKPKITEAFADVSAGEVEIIGTNFGNNPDVKLGEFGFLNVTLATDTKIIADLPVGILAGDYLLKVIRPEGNDDDDDDDDDDGGNSSKHTVKYDLTVGAVGPQGPQGNPGPVGATGPQGPQGDPGPQGPQGPQGVPGPQGPQGEPGSSQPGSLEVYTVFNSIARSSVDIKIATASCLGNDELLGGGFNVSAFNGPVGQPQENEILGDLMVRVSEPQGESDWTVIVLETTATTGEWALTTRARCLVVPDP</sequence>
<feature type="chain" id="PRO_5047022679" description="Collagen triple helix repeat (20 copies)" evidence="2">
    <location>
        <begin position="25"/>
        <end position="273"/>
    </location>
</feature>
<feature type="region of interest" description="Disordered" evidence="1">
    <location>
        <begin position="94"/>
        <end position="176"/>
    </location>
</feature>
<feature type="signal peptide" evidence="2">
    <location>
        <begin position="1"/>
        <end position="24"/>
    </location>
</feature>